<organism evidence="2 3">
    <name type="scientific">Xenopus laevis</name>
    <name type="common">African clawed frog</name>
    <dbReference type="NCBI Taxonomy" id="8355"/>
    <lineage>
        <taxon>Eukaryota</taxon>
        <taxon>Metazoa</taxon>
        <taxon>Chordata</taxon>
        <taxon>Craniata</taxon>
        <taxon>Vertebrata</taxon>
        <taxon>Euteleostomi</taxon>
        <taxon>Amphibia</taxon>
        <taxon>Batrachia</taxon>
        <taxon>Anura</taxon>
        <taxon>Pipoidea</taxon>
        <taxon>Pipidae</taxon>
        <taxon>Xenopodinae</taxon>
        <taxon>Xenopus</taxon>
        <taxon>Xenopus</taxon>
    </lineage>
</organism>
<feature type="region of interest" description="Disordered" evidence="1">
    <location>
        <begin position="24"/>
        <end position="88"/>
    </location>
</feature>
<dbReference type="AlphaFoldDB" id="A0A974HXH6"/>
<proteinExistence type="predicted"/>
<dbReference type="Proteomes" id="UP000694892">
    <property type="component" value="Chromosome 2L"/>
</dbReference>
<dbReference type="EMBL" id="CM004468">
    <property type="protein sequence ID" value="OCT93800.1"/>
    <property type="molecule type" value="Genomic_DNA"/>
</dbReference>
<feature type="compositionally biased region" description="Polar residues" evidence="1">
    <location>
        <begin position="52"/>
        <end position="61"/>
    </location>
</feature>
<evidence type="ECO:0000256" key="1">
    <source>
        <dbReference type="SAM" id="MobiDB-lite"/>
    </source>
</evidence>
<sequence length="88" mass="9190">MLPGDWLLWVTRIGATYFTLCRSGTSSGTQGNSSSAHPENPAATQCAHVMLQPNNHSSTHTDCAPLVTEPPIAPAARVSSANTNSSLV</sequence>
<name>A0A974HXH6_XENLA</name>
<protein>
    <submittedName>
        <fullName evidence="2">Uncharacterized protein</fullName>
    </submittedName>
</protein>
<gene>
    <name evidence="2" type="ORF">XELAEV_18011471mg</name>
</gene>
<reference evidence="3" key="1">
    <citation type="journal article" date="2016" name="Nature">
        <title>Genome evolution in the allotetraploid frog Xenopus laevis.</title>
        <authorList>
            <person name="Session A.M."/>
            <person name="Uno Y."/>
            <person name="Kwon T."/>
            <person name="Chapman J.A."/>
            <person name="Toyoda A."/>
            <person name="Takahashi S."/>
            <person name="Fukui A."/>
            <person name="Hikosaka A."/>
            <person name="Suzuki A."/>
            <person name="Kondo M."/>
            <person name="van Heeringen S.J."/>
            <person name="Quigley I."/>
            <person name="Heinz S."/>
            <person name="Ogino H."/>
            <person name="Ochi H."/>
            <person name="Hellsten U."/>
            <person name="Lyons J.B."/>
            <person name="Simakov O."/>
            <person name="Putnam N."/>
            <person name="Stites J."/>
            <person name="Kuroki Y."/>
            <person name="Tanaka T."/>
            <person name="Michiue T."/>
            <person name="Watanabe M."/>
            <person name="Bogdanovic O."/>
            <person name="Lister R."/>
            <person name="Georgiou G."/>
            <person name="Paranjpe S.S."/>
            <person name="van Kruijsbergen I."/>
            <person name="Shu S."/>
            <person name="Carlson J."/>
            <person name="Kinoshita T."/>
            <person name="Ohta Y."/>
            <person name="Mawaribuchi S."/>
            <person name="Jenkins J."/>
            <person name="Grimwood J."/>
            <person name="Schmutz J."/>
            <person name="Mitros T."/>
            <person name="Mozaffari S.V."/>
            <person name="Suzuki Y."/>
            <person name="Haramoto Y."/>
            <person name="Yamamoto T.S."/>
            <person name="Takagi C."/>
            <person name="Heald R."/>
            <person name="Miller K."/>
            <person name="Haudenschild C."/>
            <person name="Kitzman J."/>
            <person name="Nakayama T."/>
            <person name="Izutsu Y."/>
            <person name="Robert J."/>
            <person name="Fortriede J."/>
            <person name="Burns K."/>
            <person name="Lotay V."/>
            <person name="Karimi K."/>
            <person name="Yasuoka Y."/>
            <person name="Dichmann D.S."/>
            <person name="Flajnik M.F."/>
            <person name="Houston D.W."/>
            <person name="Shendure J."/>
            <person name="DuPasquier L."/>
            <person name="Vize P.D."/>
            <person name="Zorn A.M."/>
            <person name="Ito M."/>
            <person name="Marcotte E.M."/>
            <person name="Wallingford J.B."/>
            <person name="Ito Y."/>
            <person name="Asashima M."/>
            <person name="Ueno N."/>
            <person name="Matsuda Y."/>
            <person name="Veenstra G.J."/>
            <person name="Fujiyama A."/>
            <person name="Harland R.M."/>
            <person name="Taira M."/>
            <person name="Rokhsar D.S."/>
        </authorList>
    </citation>
    <scope>NUCLEOTIDE SEQUENCE [LARGE SCALE GENOMIC DNA]</scope>
    <source>
        <strain evidence="3">J</strain>
    </source>
</reference>
<feature type="compositionally biased region" description="Low complexity" evidence="1">
    <location>
        <begin position="24"/>
        <end position="35"/>
    </location>
</feature>
<accession>A0A974HXH6</accession>
<feature type="compositionally biased region" description="Polar residues" evidence="1">
    <location>
        <begin position="79"/>
        <end position="88"/>
    </location>
</feature>
<evidence type="ECO:0000313" key="3">
    <source>
        <dbReference type="Proteomes" id="UP000694892"/>
    </source>
</evidence>
<evidence type="ECO:0000313" key="2">
    <source>
        <dbReference type="EMBL" id="OCT93800.1"/>
    </source>
</evidence>